<dbReference type="GO" id="GO:0042546">
    <property type="term" value="P:cell wall biogenesis"/>
    <property type="evidence" value="ECO:0007669"/>
    <property type="project" value="InterPro"/>
</dbReference>
<dbReference type="EMBL" id="JBAMMX010000020">
    <property type="protein sequence ID" value="KAK6920914.1"/>
    <property type="molecule type" value="Genomic_DNA"/>
</dbReference>
<dbReference type="Pfam" id="PF03254">
    <property type="entry name" value="XG_FTase"/>
    <property type="match status" value="1"/>
</dbReference>
<keyword evidence="4 7" id="KW-0333">Golgi apparatus</keyword>
<keyword evidence="3 7" id="KW-0808">Transferase</keyword>
<evidence type="ECO:0000313" key="9">
    <source>
        <dbReference type="Proteomes" id="UP001370490"/>
    </source>
</evidence>
<comment type="subcellular location">
    <subcellularLocation>
        <location evidence="7">Golgi apparatus</location>
        <location evidence="7">Golgi stack membrane</location>
        <topology evidence="7">Single-pass type II membrane protein</topology>
    </subcellularLocation>
</comment>
<dbReference type="GO" id="GO:0071555">
    <property type="term" value="P:cell wall organization"/>
    <property type="evidence" value="ECO:0007669"/>
    <property type="project" value="UniProtKB-UniRule"/>
</dbReference>
<organism evidence="8 9">
    <name type="scientific">Dillenia turbinata</name>
    <dbReference type="NCBI Taxonomy" id="194707"/>
    <lineage>
        <taxon>Eukaryota</taxon>
        <taxon>Viridiplantae</taxon>
        <taxon>Streptophyta</taxon>
        <taxon>Embryophyta</taxon>
        <taxon>Tracheophyta</taxon>
        <taxon>Spermatophyta</taxon>
        <taxon>Magnoliopsida</taxon>
        <taxon>eudicotyledons</taxon>
        <taxon>Gunneridae</taxon>
        <taxon>Pentapetalae</taxon>
        <taxon>Dilleniales</taxon>
        <taxon>Dilleniaceae</taxon>
        <taxon>Dillenia</taxon>
    </lineage>
</organism>
<proteinExistence type="inferred from homology"/>
<dbReference type="GO" id="GO:0032580">
    <property type="term" value="C:Golgi cisterna membrane"/>
    <property type="evidence" value="ECO:0007669"/>
    <property type="project" value="UniProtKB-SubCell"/>
</dbReference>
<evidence type="ECO:0000256" key="2">
    <source>
        <dbReference type="ARBA" id="ARBA00022676"/>
    </source>
</evidence>
<keyword evidence="9" id="KW-1185">Reference proteome</keyword>
<keyword evidence="2 7" id="KW-0328">Glycosyltransferase</keyword>
<protein>
    <recommendedName>
        <fullName evidence="7">Fucosyltransferase</fullName>
        <ecNumber evidence="7">2.4.1.-</ecNumber>
    </recommendedName>
</protein>
<gene>
    <name evidence="8" type="ORF">RJ641_014592</name>
</gene>
<comment type="function">
    <text evidence="7">May be involved in cell wall biosynthesis.</text>
</comment>
<dbReference type="AlphaFoldDB" id="A0AAN8UXA8"/>
<comment type="similarity">
    <text evidence="1 7">Belongs to the glycosyltransferase 37 family.</text>
</comment>
<keyword evidence="6 7" id="KW-0961">Cell wall biogenesis/degradation</keyword>
<evidence type="ECO:0000256" key="1">
    <source>
        <dbReference type="ARBA" id="ARBA00010481"/>
    </source>
</evidence>
<accession>A0AAN8UXA8</accession>
<comment type="caution">
    <text evidence="8">The sequence shown here is derived from an EMBL/GenBank/DDBJ whole genome shotgun (WGS) entry which is preliminary data.</text>
</comment>
<evidence type="ECO:0000256" key="3">
    <source>
        <dbReference type="ARBA" id="ARBA00022679"/>
    </source>
</evidence>
<dbReference type="GO" id="GO:0008107">
    <property type="term" value="F:galactoside 2-alpha-L-fucosyltransferase activity"/>
    <property type="evidence" value="ECO:0007669"/>
    <property type="project" value="InterPro"/>
</dbReference>
<dbReference type="InterPro" id="IPR004938">
    <property type="entry name" value="XG_FTase"/>
</dbReference>
<evidence type="ECO:0000256" key="7">
    <source>
        <dbReference type="RuleBase" id="RU367004"/>
    </source>
</evidence>
<evidence type="ECO:0000256" key="5">
    <source>
        <dbReference type="ARBA" id="ARBA00023180"/>
    </source>
</evidence>
<sequence>MFRWQREDELKRQRNGRVISTYCLDTNTTMVITQGMPNWSFILHGNLMMVWLDFDHILDSSIVDSQVFKHTLNKNLNGSKRVSPIEKTRPVLLDILLWLLGSTLKSISKSDILPWFGEYDVDISVGIPLCGADMGDLFMEPFPGISWLHPLDFPITDQSNSLDQNHPYFMAKWCNMMLQPT</sequence>
<evidence type="ECO:0000256" key="6">
    <source>
        <dbReference type="ARBA" id="ARBA00023316"/>
    </source>
</evidence>
<keyword evidence="5" id="KW-0325">Glycoprotein</keyword>
<dbReference type="Proteomes" id="UP001370490">
    <property type="component" value="Unassembled WGS sequence"/>
</dbReference>
<reference evidence="8 9" key="1">
    <citation type="submission" date="2023-12" db="EMBL/GenBank/DDBJ databases">
        <title>A high-quality genome assembly for Dillenia turbinata (Dilleniales).</title>
        <authorList>
            <person name="Chanderbali A."/>
        </authorList>
    </citation>
    <scope>NUCLEOTIDE SEQUENCE [LARGE SCALE GENOMIC DNA]</scope>
    <source>
        <strain evidence="8">LSX21</strain>
        <tissue evidence="8">Leaf</tissue>
    </source>
</reference>
<evidence type="ECO:0000256" key="4">
    <source>
        <dbReference type="ARBA" id="ARBA00023034"/>
    </source>
</evidence>
<dbReference type="EC" id="2.4.1.-" evidence="7"/>
<evidence type="ECO:0000313" key="8">
    <source>
        <dbReference type="EMBL" id="KAK6920914.1"/>
    </source>
</evidence>
<name>A0AAN8UXA8_9MAGN</name>